<comment type="caution">
    <text evidence="4">The sequence shown here is derived from an EMBL/GenBank/DDBJ whole genome shotgun (WGS) entry which is preliminary data.</text>
</comment>
<evidence type="ECO:0000256" key="1">
    <source>
        <dbReference type="ARBA" id="ARBA00007118"/>
    </source>
</evidence>
<protein>
    <submittedName>
        <fullName evidence="4">Nitroreductase family protein</fullName>
    </submittedName>
</protein>
<organism evidence="4 5">
    <name type="scientific">Frondihabitans cladoniiphilus</name>
    <dbReference type="NCBI Taxonomy" id="715785"/>
    <lineage>
        <taxon>Bacteria</taxon>
        <taxon>Bacillati</taxon>
        <taxon>Actinomycetota</taxon>
        <taxon>Actinomycetes</taxon>
        <taxon>Micrococcales</taxon>
        <taxon>Microbacteriaceae</taxon>
        <taxon>Frondihabitans</taxon>
    </lineage>
</organism>
<dbReference type="Gene3D" id="3.40.109.10">
    <property type="entry name" value="NADH Oxidase"/>
    <property type="match status" value="1"/>
</dbReference>
<dbReference type="SUPFAM" id="SSF55469">
    <property type="entry name" value="FMN-dependent nitroreductase-like"/>
    <property type="match status" value="1"/>
</dbReference>
<gene>
    <name evidence="4" type="ORF">GCM10025780_24650</name>
</gene>
<feature type="domain" description="Nitroreductase" evidence="3">
    <location>
        <begin position="25"/>
        <end position="68"/>
    </location>
</feature>
<evidence type="ECO:0000313" key="5">
    <source>
        <dbReference type="Proteomes" id="UP001501295"/>
    </source>
</evidence>
<sequence length="199" mass="21578">MTTTEQTPSTLRTSDTAVPLVPLLDERWSPRSYDATAEISDEALTALLEAARWAPSASNMQPRRFIVGRRGTATFDTILANLMGFNTLWAGNASALLLAVAETATEAGEPRNWAQYDLGLAVSAVTVQAHAEGLHTHQMAGIEVDGLRAAFDLPERFLPVTVTAIGIVDEADKLPEKLAERETLPRTRLALDEIVLARD</sequence>
<dbReference type="EMBL" id="BAABLM010000005">
    <property type="protein sequence ID" value="GAA4678798.1"/>
    <property type="molecule type" value="Genomic_DNA"/>
</dbReference>
<dbReference type="InterPro" id="IPR000415">
    <property type="entry name" value="Nitroreductase-like"/>
</dbReference>
<evidence type="ECO:0000313" key="4">
    <source>
        <dbReference type="EMBL" id="GAA4678798.1"/>
    </source>
</evidence>
<dbReference type="Proteomes" id="UP001501295">
    <property type="component" value="Unassembled WGS sequence"/>
</dbReference>
<dbReference type="RefSeq" id="WP_345376193.1">
    <property type="nucleotide sequence ID" value="NZ_BAABLM010000005.1"/>
</dbReference>
<evidence type="ECO:0000256" key="2">
    <source>
        <dbReference type="ARBA" id="ARBA00023002"/>
    </source>
</evidence>
<proteinExistence type="inferred from homology"/>
<evidence type="ECO:0000259" key="3">
    <source>
        <dbReference type="Pfam" id="PF00881"/>
    </source>
</evidence>
<comment type="similarity">
    <text evidence="1">Belongs to the nitroreductase family.</text>
</comment>
<accession>A0ABP8W1L7</accession>
<dbReference type="Pfam" id="PF00881">
    <property type="entry name" value="Nitroreductase"/>
    <property type="match status" value="1"/>
</dbReference>
<dbReference type="InterPro" id="IPR029479">
    <property type="entry name" value="Nitroreductase"/>
</dbReference>
<keyword evidence="2" id="KW-0560">Oxidoreductase</keyword>
<dbReference type="CDD" id="cd02138">
    <property type="entry name" value="TdsD-like"/>
    <property type="match status" value="1"/>
</dbReference>
<name>A0ABP8W1L7_9MICO</name>
<keyword evidence="5" id="KW-1185">Reference proteome</keyword>
<reference evidence="5" key="1">
    <citation type="journal article" date="2019" name="Int. J. Syst. Evol. Microbiol.">
        <title>The Global Catalogue of Microorganisms (GCM) 10K type strain sequencing project: providing services to taxonomists for standard genome sequencing and annotation.</title>
        <authorList>
            <consortium name="The Broad Institute Genomics Platform"/>
            <consortium name="The Broad Institute Genome Sequencing Center for Infectious Disease"/>
            <person name="Wu L."/>
            <person name="Ma J."/>
        </authorList>
    </citation>
    <scope>NUCLEOTIDE SEQUENCE [LARGE SCALE GENOMIC DNA]</scope>
    <source>
        <strain evidence="5">JCM 18956</strain>
    </source>
</reference>
<dbReference type="PANTHER" id="PTHR43673">
    <property type="entry name" value="NAD(P)H NITROREDUCTASE YDGI-RELATED"/>
    <property type="match status" value="1"/>
</dbReference>
<dbReference type="PANTHER" id="PTHR43673:SF10">
    <property type="entry name" value="NADH DEHYDROGENASE_NAD(P)H NITROREDUCTASE XCC3605-RELATED"/>
    <property type="match status" value="1"/>
</dbReference>